<organism evidence="5 6">
    <name type="scientific">Pedobacter cryoconitis</name>
    <dbReference type="NCBI Taxonomy" id="188932"/>
    <lineage>
        <taxon>Bacteria</taxon>
        <taxon>Pseudomonadati</taxon>
        <taxon>Bacteroidota</taxon>
        <taxon>Sphingobacteriia</taxon>
        <taxon>Sphingobacteriales</taxon>
        <taxon>Sphingobacteriaceae</taxon>
        <taxon>Pedobacter</taxon>
    </lineage>
</organism>
<keyword evidence="1" id="KW-0805">Transcription regulation</keyword>
<dbReference type="SMART" id="SM00342">
    <property type="entry name" value="HTH_ARAC"/>
    <property type="match status" value="1"/>
</dbReference>
<dbReference type="SUPFAM" id="SSF51215">
    <property type="entry name" value="Regulatory protein AraC"/>
    <property type="match status" value="1"/>
</dbReference>
<sequence>MQNSKKMNYFCHALVSYFPQIMESLEEFYQYKFGGIAGQLNMAIGQFNVFRIEDRARRDTPSLVHVRRNFYKVMLYIGENVFHYGDESIKVKGKTLLFFHPQVPYSYERVEQGTTGFFCVFKDEFYQENFRLNLGDLPLFAPGVPPVYKLNEGQYKEAESIFQRMYQEIDTSYIYKYELIRSYLNQLLFMAMKLNPEHTHLEHADAGTRITARFIEMLERQFLIEFSTERLLLRTPKDFAGKLAVHINYLNRIVKKTTGKTTSEHIYSRIASEAKILLKHTQWNISEIGYALGFDDQAHFNKFFKAQAGMNPTAYRTDI</sequence>
<evidence type="ECO:0000256" key="3">
    <source>
        <dbReference type="ARBA" id="ARBA00023163"/>
    </source>
</evidence>
<dbReference type="InterPro" id="IPR018060">
    <property type="entry name" value="HTH_AraC"/>
</dbReference>
<proteinExistence type="predicted"/>
<reference evidence="5 6" key="1">
    <citation type="submission" date="2018-06" db="EMBL/GenBank/DDBJ databases">
        <title>Genomic Encyclopedia of Archaeal and Bacterial Type Strains, Phase II (KMG-II): from individual species to whole genera.</title>
        <authorList>
            <person name="Goeker M."/>
        </authorList>
    </citation>
    <scope>NUCLEOTIDE SEQUENCE [LARGE SCALE GENOMIC DNA]</scope>
    <source>
        <strain evidence="5 6">DSM 14825</strain>
    </source>
</reference>
<dbReference type="PANTHER" id="PTHR43280">
    <property type="entry name" value="ARAC-FAMILY TRANSCRIPTIONAL REGULATOR"/>
    <property type="match status" value="1"/>
</dbReference>
<dbReference type="PRINTS" id="PR00032">
    <property type="entry name" value="HTHARAC"/>
</dbReference>
<protein>
    <submittedName>
        <fullName evidence="5">AraC-like DNA-binding protein</fullName>
    </submittedName>
</protein>
<evidence type="ECO:0000256" key="1">
    <source>
        <dbReference type="ARBA" id="ARBA00023015"/>
    </source>
</evidence>
<dbReference type="InterPro" id="IPR037923">
    <property type="entry name" value="HTH-like"/>
</dbReference>
<name>A0A327SEV1_9SPHI</name>
<dbReference type="SUPFAM" id="SSF46689">
    <property type="entry name" value="Homeodomain-like"/>
    <property type="match status" value="1"/>
</dbReference>
<evidence type="ECO:0000259" key="4">
    <source>
        <dbReference type="PROSITE" id="PS01124"/>
    </source>
</evidence>
<dbReference type="PROSITE" id="PS01124">
    <property type="entry name" value="HTH_ARAC_FAMILY_2"/>
    <property type="match status" value="1"/>
</dbReference>
<dbReference type="InterPro" id="IPR020449">
    <property type="entry name" value="Tscrpt_reg_AraC-type_HTH"/>
</dbReference>
<evidence type="ECO:0000313" key="6">
    <source>
        <dbReference type="Proteomes" id="UP000249754"/>
    </source>
</evidence>
<gene>
    <name evidence="5" type="ORF">LY11_03569</name>
</gene>
<dbReference type="Proteomes" id="UP000249754">
    <property type="component" value="Unassembled WGS sequence"/>
</dbReference>
<keyword evidence="3" id="KW-0804">Transcription</keyword>
<evidence type="ECO:0000313" key="5">
    <source>
        <dbReference type="EMBL" id="RAJ27278.1"/>
    </source>
</evidence>
<feature type="domain" description="HTH araC/xylS-type" evidence="4">
    <location>
        <begin position="212"/>
        <end position="318"/>
    </location>
</feature>
<dbReference type="AlphaFoldDB" id="A0A327SEV1"/>
<keyword evidence="2 5" id="KW-0238">DNA-binding</keyword>
<evidence type="ECO:0000256" key="2">
    <source>
        <dbReference type="ARBA" id="ARBA00023125"/>
    </source>
</evidence>
<dbReference type="EMBL" id="QLLR01000020">
    <property type="protein sequence ID" value="RAJ27278.1"/>
    <property type="molecule type" value="Genomic_DNA"/>
</dbReference>
<dbReference type="InterPro" id="IPR009057">
    <property type="entry name" value="Homeodomain-like_sf"/>
</dbReference>
<dbReference type="PANTHER" id="PTHR43280:SF32">
    <property type="entry name" value="TRANSCRIPTIONAL REGULATORY PROTEIN"/>
    <property type="match status" value="1"/>
</dbReference>
<dbReference type="GO" id="GO:0003700">
    <property type="term" value="F:DNA-binding transcription factor activity"/>
    <property type="evidence" value="ECO:0007669"/>
    <property type="project" value="InterPro"/>
</dbReference>
<dbReference type="GO" id="GO:0043565">
    <property type="term" value="F:sequence-specific DNA binding"/>
    <property type="evidence" value="ECO:0007669"/>
    <property type="project" value="InterPro"/>
</dbReference>
<comment type="caution">
    <text evidence="5">The sequence shown here is derived from an EMBL/GenBank/DDBJ whole genome shotgun (WGS) entry which is preliminary data.</text>
</comment>
<dbReference type="Gene3D" id="1.10.10.60">
    <property type="entry name" value="Homeodomain-like"/>
    <property type="match status" value="1"/>
</dbReference>
<accession>A0A327SEV1</accession>
<dbReference type="Pfam" id="PF12833">
    <property type="entry name" value="HTH_18"/>
    <property type="match status" value="1"/>
</dbReference>